<name>V9E5I6_PHYNI</name>
<sequence>MCSFVGDVSVTTARVGYQDALTNTIGSTQYVTILCQKHSALRRCGGNGNTMEMQAGRFYNIRWQFSVSKARQAANTIHKAMKLLKTSPLHSNLPSNTVLLLVPIIIKEMDLVAAREVVWSETCHNVREFIQGCEHLATYCTCKPVNHCYALNVAY</sequence>
<protein>
    <submittedName>
        <fullName evidence="1">Uncharacterized protein</fullName>
    </submittedName>
</protein>
<evidence type="ECO:0000313" key="1">
    <source>
        <dbReference type="EMBL" id="ETI34349.1"/>
    </source>
</evidence>
<dbReference type="EMBL" id="ANIZ01003332">
    <property type="protein sequence ID" value="ETI34349.1"/>
    <property type="molecule type" value="Genomic_DNA"/>
</dbReference>
<keyword evidence="2" id="KW-1185">Reference proteome</keyword>
<dbReference type="HOGENOM" id="CLU_1699014_0_0_1"/>
<dbReference type="Proteomes" id="UP000018721">
    <property type="component" value="Unassembled WGS sequence"/>
</dbReference>
<proteinExistence type="predicted"/>
<dbReference type="AlphaFoldDB" id="V9E5I6"/>
<reference evidence="1 2" key="1">
    <citation type="submission" date="2013-11" db="EMBL/GenBank/DDBJ databases">
        <title>The Genome Sequence of Phytophthora parasitica P1569.</title>
        <authorList>
            <consortium name="The Broad Institute Genomics Platform"/>
            <person name="Russ C."/>
            <person name="Tyler B."/>
            <person name="Panabieres F."/>
            <person name="Shan W."/>
            <person name="Tripathy S."/>
            <person name="Grunwald N."/>
            <person name="Machado M."/>
            <person name="Johnson C.S."/>
            <person name="Arredondo F."/>
            <person name="Hong C."/>
            <person name="Coffey M."/>
            <person name="Young S.K."/>
            <person name="Zeng Q."/>
            <person name="Gargeya S."/>
            <person name="Fitzgerald M."/>
            <person name="Abouelleil A."/>
            <person name="Alvarado L."/>
            <person name="Chapman S.B."/>
            <person name="Gainer-Dewar J."/>
            <person name="Goldberg J."/>
            <person name="Griggs A."/>
            <person name="Gujja S."/>
            <person name="Hansen M."/>
            <person name="Howarth C."/>
            <person name="Imamovic A."/>
            <person name="Ireland A."/>
            <person name="Larimer J."/>
            <person name="McCowan C."/>
            <person name="Murphy C."/>
            <person name="Pearson M."/>
            <person name="Poon T.W."/>
            <person name="Priest M."/>
            <person name="Roberts A."/>
            <person name="Saif S."/>
            <person name="Shea T."/>
            <person name="Sykes S."/>
            <person name="Wortman J."/>
            <person name="Nusbaum C."/>
            <person name="Birren B."/>
        </authorList>
    </citation>
    <scope>NUCLEOTIDE SEQUENCE [LARGE SCALE GENOMIC DNA]</scope>
    <source>
        <strain evidence="1 2">P1569</strain>
    </source>
</reference>
<evidence type="ECO:0000313" key="2">
    <source>
        <dbReference type="Proteomes" id="UP000018721"/>
    </source>
</evidence>
<accession>V9E5I6</accession>
<gene>
    <name evidence="1" type="ORF">F443_19138</name>
</gene>
<organism evidence="1 2">
    <name type="scientific">Phytophthora nicotianae P1569</name>
    <dbReference type="NCBI Taxonomy" id="1317065"/>
    <lineage>
        <taxon>Eukaryota</taxon>
        <taxon>Sar</taxon>
        <taxon>Stramenopiles</taxon>
        <taxon>Oomycota</taxon>
        <taxon>Peronosporomycetes</taxon>
        <taxon>Peronosporales</taxon>
        <taxon>Peronosporaceae</taxon>
        <taxon>Phytophthora</taxon>
    </lineage>
</organism>
<comment type="caution">
    <text evidence="1">The sequence shown here is derived from an EMBL/GenBank/DDBJ whole genome shotgun (WGS) entry which is preliminary data.</text>
</comment>